<dbReference type="STRING" id="1562970.ING2E5B_0921"/>
<name>A0A098C184_9BACT</name>
<dbReference type="Pfam" id="PF14114">
    <property type="entry name" value="DUF4286"/>
    <property type="match status" value="1"/>
</dbReference>
<reference evidence="1 2" key="1">
    <citation type="submission" date="2014-08" db="EMBL/GenBank/DDBJ databases">
        <authorList>
            <person name="Wibberg D."/>
        </authorList>
    </citation>
    <scope>NUCLEOTIDE SEQUENCE [LARGE SCALE GENOMIC DNA]</scope>
    <source>
        <strain evidence="2">ING2-E5B</strain>
    </source>
</reference>
<proteinExistence type="predicted"/>
<dbReference type="InterPro" id="IPR025563">
    <property type="entry name" value="DUF4286"/>
</dbReference>
<dbReference type="OrthoDB" id="1121837at2"/>
<dbReference type="Proteomes" id="UP000032417">
    <property type="component" value="Chromosome 1"/>
</dbReference>
<organism evidence="1 2">
    <name type="scientific">Fermentimonas caenicola</name>
    <dbReference type="NCBI Taxonomy" id="1562970"/>
    <lineage>
        <taxon>Bacteria</taxon>
        <taxon>Pseudomonadati</taxon>
        <taxon>Bacteroidota</taxon>
        <taxon>Bacteroidia</taxon>
        <taxon>Bacteroidales</taxon>
        <taxon>Dysgonomonadaceae</taxon>
        <taxon>Fermentimonas</taxon>
    </lineage>
</organism>
<evidence type="ECO:0008006" key="3">
    <source>
        <dbReference type="Google" id="ProtNLM"/>
    </source>
</evidence>
<evidence type="ECO:0000313" key="1">
    <source>
        <dbReference type="EMBL" id="CEA15682.1"/>
    </source>
</evidence>
<dbReference type="AlphaFoldDB" id="A0A098C184"/>
<dbReference type="EMBL" id="LN515532">
    <property type="protein sequence ID" value="CEA15682.1"/>
    <property type="molecule type" value="Genomic_DNA"/>
</dbReference>
<sequence>MIVFNTTFHIDETLQDEFIEYILQEFIPMSTKSGILTSARFARIYGSNKDEGLSFAMEFQVETIELLEKWNKEESNYVYNLLMDKFKEKLVGFSTVLQTIDY</sequence>
<gene>
    <name evidence="1" type="ORF">ING2E5B_0921</name>
</gene>
<accession>A0A098C184</accession>
<dbReference type="HOGENOM" id="CLU_146735_2_0_10"/>
<protein>
    <recommendedName>
        <fullName evidence="3">DUF4286 domain-containing protein</fullName>
    </recommendedName>
</protein>
<keyword evidence="2" id="KW-1185">Reference proteome</keyword>
<dbReference type="KEGG" id="pbt:ING2E5B_0921"/>
<evidence type="ECO:0000313" key="2">
    <source>
        <dbReference type="Proteomes" id="UP000032417"/>
    </source>
</evidence>